<proteinExistence type="predicted"/>
<keyword evidence="3" id="KW-1185">Reference proteome</keyword>
<reference evidence="2" key="1">
    <citation type="submission" date="2023-11" db="EMBL/GenBank/DDBJ databases">
        <authorList>
            <person name="Alioto T."/>
            <person name="Alioto T."/>
            <person name="Gomez Garrido J."/>
        </authorList>
    </citation>
    <scope>NUCLEOTIDE SEQUENCE</scope>
</reference>
<evidence type="ECO:0000313" key="3">
    <source>
        <dbReference type="Proteomes" id="UP001296104"/>
    </source>
</evidence>
<evidence type="ECO:0000256" key="1">
    <source>
        <dbReference type="SAM" id="MobiDB-lite"/>
    </source>
</evidence>
<evidence type="ECO:0000313" key="2">
    <source>
        <dbReference type="EMBL" id="CAK3831416.1"/>
    </source>
</evidence>
<sequence length="599" mass="65637">MHVDNTAKRQSPSGQHLAEQQNTSMTEFASETTSRRAEARETNKKKEEEEEDLPHNSKAEETLESTTAQSDVIKSSRDAEERTQNIGTIRTVVGCGEEEAARWLQQGGTLPQAILLALDPARAVQAASANQSESCGVPEPKAPTLLEEALAAYRTKPLQKGGDTFVILDGTDLARSCRLSSENIIEAVPVLERQLIHPPSSGLGVDVDGIKHLLVLKKAVNGMPLLSRLSLNTMREDCEDVLHKKASGEGAGAQIEATETGIKSEKLTQVKHELLADMHDSAAPDAKSAPARSAPVDWIAGYESFLRIISHVRPQYYGISQSNIDTALAQIEGVAKIAHSYKAAGPGSVVEESIESLLLKEFSFNRVNHLWNSIAKDAARWLVVAVHLECSLLYKEAFIHVAGCYPNWPWNVSRVDMEKQVPTSVTSAIATKSQVLAFLRAGIERELFCSSITFAIDEDEAVRARVGPDNGPRVWMAVSCFREWLAAHLWALDGGIPSSQAICSHDKGCRSTSGICRLLARGGDSYLPLNSLLDKWDYEAVPKGADFEELIDKSLIRIKKFAAKAVQPLVKNSLRGKKRDLEYLTCIEVSAEDIPWEKE</sequence>
<comment type="caution">
    <text evidence="2">The sequence shown here is derived from an EMBL/GenBank/DDBJ whole genome shotgun (WGS) entry which is preliminary data.</text>
</comment>
<feature type="compositionally biased region" description="Basic and acidic residues" evidence="1">
    <location>
        <begin position="33"/>
        <end position="61"/>
    </location>
</feature>
<dbReference type="PANTHER" id="PTHR38119">
    <property type="entry name" value="BTB DOMAIN-CONTAINING PROTEIN-RELATED"/>
    <property type="match status" value="1"/>
</dbReference>
<dbReference type="Proteomes" id="UP001296104">
    <property type="component" value="Unassembled WGS sequence"/>
</dbReference>
<name>A0AAI8YST9_9PEZI</name>
<protein>
    <submittedName>
        <fullName evidence="2">Uncharacterized protein</fullName>
    </submittedName>
</protein>
<dbReference type="AlphaFoldDB" id="A0AAI8YST9"/>
<feature type="compositionally biased region" description="Polar residues" evidence="1">
    <location>
        <begin position="64"/>
        <end position="73"/>
    </location>
</feature>
<dbReference type="EMBL" id="CAVMBE010000005">
    <property type="protein sequence ID" value="CAK3831416.1"/>
    <property type="molecule type" value="Genomic_DNA"/>
</dbReference>
<accession>A0AAI8YST9</accession>
<organism evidence="2 3">
    <name type="scientific">Lecanosticta acicola</name>
    <dbReference type="NCBI Taxonomy" id="111012"/>
    <lineage>
        <taxon>Eukaryota</taxon>
        <taxon>Fungi</taxon>
        <taxon>Dikarya</taxon>
        <taxon>Ascomycota</taxon>
        <taxon>Pezizomycotina</taxon>
        <taxon>Dothideomycetes</taxon>
        <taxon>Dothideomycetidae</taxon>
        <taxon>Mycosphaerellales</taxon>
        <taxon>Mycosphaerellaceae</taxon>
        <taxon>Lecanosticta</taxon>
    </lineage>
</organism>
<gene>
    <name evidence="2" type="ORF">LECACI_7A001347</name>
</gene>
<feature type="compositionally biased region" description="Polar residues" evidence="1">
    <location>
        <begin position="8"/>
        <end position="32"/>
    </location>
</feature>
<dbReference type="PANTHER" id="PTHR38119:SF1">
    <property type="entry name" value="BTB DOMAIN-CONTAINING PROTEIN"/>
    <property type="match status" value="1"/>
</dbReference>
<feature type="region of interest" description="Disordered" evidence="1">
    <location>
        <begin position="1"/>
        <end position="82"/>
    </location>
</feature>